<dbReference type="SMART" id="SM01401">
    <property type="entry name" value="Sds3"/>
    <property type="match status" value="1"/>
</dbReference>
<evidence type="ECO:0000256" key="3">
    <source>
        <dbReference type="ARBA" id="ARBA00023015"/>
    </source>
</evidence>
<evidence type="ECO:0000313" key="10">
    <source>
        <dbReference type="EMBL" id="DBA17096.1"/>
    </source>
</evidence>
<evidence type="ECO:0000256" key="1">
    <source>
        <dbReference type="ARBA" id="ARBA00004123"/>
    </source>
</evidence>
<organism evidence="10 11">
    <name type="scientific">Pyxicephalus adspersus</name>
    <name type="common">African bullfrog</name>
    <dbReference type="NCBI Taxonomy" id="30357"/>
    <lineage>
        <taxon>Eukaryota</taxon>
        <taxon>Metazoa</taxon>
        <taxon>Chordata</taxon>
        <taxon>Craniata</taxon>
        <taxon>Vertebrata</taxon>
        <taxon>Euteleostomi</taxon>
        <taxon>Amphibia</taxon>
        <taxon>Batrachia</taxon>
        <taxon>Anura</taxon>
        <taxon>Neobatrachia</taxon>
        <taxon>Ranoidea</taxon>
        <taxon>Pyxicephalidae</taxon>
        <taxon>Pyxicephalinae</taxon>
        <taxon>Pyxicephalus</taxon>
    </lineage>
</organism>
<evidence type="ECO:0000313" key="11">
    <source>
        <dbReference type="Proteomes" id="UP001181693"/>
    </source>
</evidence>
<evidence type="ECO:0000256" key="9">
    <source>
        <dbReference type="SAM" id="MobiDB-lite"/>
    </source>
</evidence>
<proteinExistence type="inferred from homology"/>
<evidence type="ECO:0000256" key="8">
    <source>
        <dbReference type="ARBA" id="ARBA00074364"/>
    </source>
</evidence>
<dbReference type="Gene3D" id="1.20.5.1500">
    <property type="match status" value="1"/>
</dbReference>
<dbReference type="Proteomes" id="UP001181693">
    <property type="component" value="Unassembled WGS sequence"/>
</dbReference>
<comment type="subcellular location">
    <subcellularLocation>
        <location evidence="1">Nucleus</location>
    </subcellularLocation>
</comment>
<keyword evidence="5" id="KW-0539">Nucleus</keyword>
<reference evidence="10" key="1">
    <citation type="thesis" date="2020" institute="ProQuest LLC" country="789 East Eisenhower Parkway, Ann Arbor, MI, USA">
        <title>Comparative Genomics and Chromosome Evolution.</title>
        <authorList>
            <person name="Mudd A.B."/>
        </authorList>
    </citation>
    <scope>NUCLEOTIDE SEQUENCE</scope>
    <source>
        <strain evidence="10">1538</strain>
        <tissue evidence="10">Blood</tissue>
    </source>
</reference>
<evidence type="ECO:0000256" key="4">
    <source>
        <dbReference type="ARBA" id="ARBA00023163"/>
    </source>
</evidence>
<evidence type="ECO:0000256" key="2">
    <source>
        <dbReference type="ARBA" id="ARBA00022491"/>
    </source>
</evidence>
<dbReference type="PANTHER" id="PTHR21964">
    <property type="entry name" value="BREAST CANCER METASTASIS-SUPPRESSOR 1"/>
    <property type="match status" value="1"/>
</dbReference>
<evidence type="ECO:0000256" key="7">
    <source>
        <dbReference type="ARBA" id="ARBA00057389"/>
    </source>
</evidence>
<dbReference type="Pfam" id="PF08598">
    <property type="entry name" value="Sds3"/>
    <property type="match status" value="1"/>
</dbReference>
<accession>A0AAV2ZLG3</accession>
<dbReference type="EMBL" id="DYDO01000010">
    <property type="protein sequence ID" value="DBA17096.1"/>
    <property type="molecule type" value="Genomic_DNA"/>
</dbReference>
<dbReference type="GO" id="GO:0005654">
    <property type="term" value="C:nucleoplasm"/>
    <property type="evidence" value="ECO:0007669"/>
    <property type="project" value="UniProtKB-ARBA"/>
</dbReference>
<keyword evidence="2" id="KW-0678">Repressor</keyword>
<comment type="function">
    <text evidence="7">Involved in the histone deacetylase (HDAC1)-dependent transcriptional repression activity.</text>
</comment>
<dbReference type="InterPro" id="IPR013907">
    <property type="entry name" value="Sds3"/>
</dbReference>
<comment type="similarity">
    <text evidence="6">Belongs to the BRMS1 family.</text>
</comment>
<evidence type="ECO:0000256" key="5">
    <source>
        <dbReference type="ARBA" id="ARBA00023242"/>
    </source>
</evidence>
<keyword evidence="3" id="KW-0805">Transcription regulation</keyword>
<keyword evidence="11" id="KW-1185">Reference proteome</keyword>
<sequence length="397" mass="45663">MTSLHTPISARPLLDLFLEKIYSLEQRFIVTAALSLAAILRRTKLLSLSTDIFLKTQYEAAWRVMKVSSTMEAEADSAAEMNGQEEADSDGEDSASQSDSEEDSSDMDDLDCERRRNECLDEMCQLEKHFSELKEKLFKERLNQFKAKLEEVTSGRAMEYINPLADLQKNMKIRIEVAGSSCWLNTNAVKGIYKGFCLDVIKHRYECEVQGAKQHLESEKVLLFDNMQCELLERIQRLEEDRQSIDISSEWWDEELRSKRSRKKWDPFRSEKKRKVPLVSGPYIVYMLRDLDILEDWTAIKKAKAAVSPQKRKSEGVKVEKQHFSARCEDGCLYYEGESFTKGEAIILDMKDEPPSQAVITAVSTGEVWLRRGDSSKTKIYVSQLQKGKYSVRRAGK</sequence>
<gene>
    <name evidence="10" type="ORF">GDO54_002592</name>
</gene>
<protein>
    <recommendedName>
        <fullName evidence="8">Breast cancer metastasis-suppressor 1-like protein</fullName>
    </recommendedName>
</protein>
<comment type="caution">
    <text evidence="10">The sequence shown here is derived from an EMBL/GenBank/DDBJ whole genome shotgun (WGS) entry which is preliminary data.</text>
</comment>
<dbReference type="GO" id="GO:0010468">
    <property type="term" value="P:regulation of gene expression"/>
    <property type="evidence" value="ECO:0007669"/>
    <property type="project" value="UniProtKB-ARBA"/>
</dbReference>
<feature type="region of interest" description="Disordered" evidence="9">
    <location>
        <begin position="73"/>
        <end position="111"/>
    </location>
</feature>
<name>A0AAV2ZLG3_PYXAD</name>
<dbReference type="FunFam" id="1.20.5.1500:FF:000002">
    <property type="entry name" value="breast cancer metastasis-suppressor 1-like protein-A"/>
    <property type="match status" value="1"/>
</dbReference>
<evidence type="ECO:0000256" key="6">
    <source>
        <dbReference type="ARBA" id="ARBA00038256"/>
    </source>
</evidence>
<keyword evidence="4" id="KW-0804">Transcription</keyword>
<dbReference type="AlphaFoldDB" id="A0AAV2ZLG3"/>